<dbReference type="STRING" id="1121097.GCA_000428125_01767"/>
<protein>
    <submittedName>
        <fullName evidence="4">UDP-N-acetylglucosamine 4,6-dehydratase</fullName>
    </submittedName>
</protein>
<gene>
    <name evidence="4" type="ORF">JCM15093_1261</name>
</gene>
<keyword evidence="2" id="KW-0472">Membrane</keyword>
<name>A0A069CZT8_9BACE</name>
<dbReference type="eggNOG" id="COG1086">
    <property type="taxonomic scope" value="Bacteria"/>
</dbReference>
<keyword evidence="5" id="KW-1185">Reference proteome</keyword>
<comment type="caution">
    <text evidence="4">The sequence shown here is derived from an EMBL/GenBank/DDBJ whole genome shotgun (WGS) entry which is preliminary data.</text>
</comment>
<keyword evidence="2" id="KW-1133">Transmembrane helix</keyword>
<keyword evidence="2" id="KW-0812">Transmembrane</keyword>
<dbReference type="SUPFAM" id="SSF51735">
    <property type="entry name" value="NAD(P)-binding Rossmann-fold domains"/>
    <property type="match status" value="1"/>
</dbReference>
<organism evidence="4 5">
    <name type="scientific">Bacteroides graminisolvens DSM 19988 = JCM 15093</name>
    <dbReference type="NCBI Taxonomy" id="1121097"/>
    <lineage>
        <taxon>Bacteria</taxon>
        <taxon>Pseudomonadati</taxon>
        <taxon>Bacteroidota</taxon>
        <taxon>Bacteroidia</taxon>
        <taxon>Bacteroidales</taxon>
        <taxon>Bacteroidaceae</taxon>
        <taxon>Bacteroides</taxon>
    </lineage>
</organism>
<accession>A0A069CZT8</accession>
<feature type="transmembrane region" description="Helical" evidence="2">
    <location>
        <begin position="118"/>
        <end position="146"/>
    </location>
</feature>
<evidence type="ECO:0000256" key="2">
    <source>
        <dbReference type="SAM" id="Phobius"/>
    </source>
</evidence>
<feature type="transmembrane region" description="Helical" evidence="2">
    <location>
        <begin position="90"/>
        <end position="112"/>
    </location>
</feature>
<dbReference type="InterPro" id="IPR036291">
    <property type="entry name" value="NAD(P)-bd_dom_sf"/>
</dbReference>
<feature type="domain" description="Polysaccharide biosynthesis protein CapD-like" evidence="3">
    <location>
        <begin position="297"/>
        <end position="587"/>
    </location>
</feature>
<dbReference type="PANTHER" id="PTHR43318">
    <property type="entry name" value="UDP-N-ACETYLGLUCOSAMINE 4,6-DEHYDRATASE"/>
    <property type="match status" value="1"/>
</dbReference>
<feature type="transmembrane region" description="Helical" evidence="2">
    <location>
        <begin position="49"/>
        <end position="69"/>
    </location>
</feature>
<dbReference type="AlphaFoldDB" id="A0A069CZT8"/>
<dbReference type="PANTHER" id="PTHR43318:SF1">
    <property type="entry name" value="POLYSACCHARIDE BIOSYNTHESIS PROTEIN EPSC-RELATED"/>
    <property type="match status" value="1"/>
</dbReference>
<feature type="transmembrane region" description="Helical" evidence="2">
    <location>
        <begin position="20"/>
        <end position="43"/>
    </location>
</feature>
<dbReference type="CDD" id="cd05237">
    <property type="entry name" value="UDP_invert_4-6DH_SDR_e"/>
    <property type="match status" value="1"/>
</dbReference>
<dbReference type="OrthoDB" id="9803111at2"/>
<dbReference type="EMBL" id="BAJS01000005">
    <property type="protein sequence ID" value="GAK36118.1"/>
    <property type="molecule type" value="Genomic_DNA"/>
</dbReference>
<proteinExistence type="inferred from homology"/>
<sequence length="639" mass="72109">MISKRSILKLLLNFKYLNRWIIFSSDLLFSGISTAVAILLVIYVSNCSFNLSIFMGVLAGSLAASTLSFRLLGTYRGIIRHSTLVETGRLALSALLKMFLLIPVLCMLVHTVDSRFCVIGLLADCFITFFLLVVTRVVMITVYHYVIHSVSTSWDQVLIYMNGAENNVFTSSLISKLGRYQVAGYISLDRDASIRIAGYRLFSAKSYKEFTEVVQTRCIKYILFTKQSDVLNEQDRLVRYCTKAKVRMLMLPSMDELKNGKLVNRRIPELRIEDLLGRDEIHINMKEVVSEFTGKVVLVTGAAGSIGSELCRQLAQMEVKQLVLFDSAETPLHNLRLELEKKFPKLDFVPVIGDVRIEKRLRILFEKYHPQVVFHAAAYKHVPLMEENPCEAVLVNVIGSRQVADMALEFGAEKMVMVSTDKAVNPTNVMGCSKRLAEIYVQSLGTAIREGNVKGHTKYITTRFGNVLGSNGSVIPRFKEQIENGGPVTVTHPDIIRFFMTIPEACRLVMEAATMGKGNEIFVFEMGKAVKIVDLATRMIELAGYTPYEDIKIEFTGLRPGEKLYEEVLSNEENTLPTDNKKIMIAKVRPYQYGDILPTFTEFETLSRGVEVMNTVKLMKAMVPEFKSKNSRFEALDEK</sequence>
<evidence type="ECO:0000259" key="3">
    <source>
        <dbReference type="Pfam" id="PF02719"/>
    </source>
</evidence>
<dbReference type="RefSeq" id="WP_024996101.1">
    <property type="nucleotide sequence ID" value="NZ_ATZI01000005.1"/>
</dbReference>
<dbReference type="InterPro" id="IPR003869">
    <property type="entry name" value="Polysac_CapD-like"/>
</dbReference>
<evidence type="ECO:0000313" key="4">
    <source>
        <dbReference type="EMBL" id="GAK36118.1"/>
    </source>
</evidence>
<comment type="similarity">
    <text evidence="1">Belongs to the polysaccharide synthase family.</text>
</comment>
<dbReference type="Proteomes" id="UP000027601">
    <property type="component" value="Unassembled WGS sequence"/>
</dbReference>
<dbReference type="Pfam" id="PF02719">
    <property type="entry name" value="Polysacc_synt_2"/>
    <property type="match status" value="1"/>
</dbReference>
<evidence type="ECO:0000256" key="1">
    <source>
        <dbReference type="ARBA" id="ARBA00007430"/>
    </source>
</evidence>
<dbReference type="InterPro" id="IPR051203">
    <property type="entry name" value="Polysaccharide_Synthase-Rel"/>
</dbReference>
<dbReference type="Gene3D" id="3.40.50.720">
    <property type="entry name" value="NAD(P)-binding Rossmann-like Domain"/>
    <property type="match status" value="2"/>
</dbReference>
<reference evidence="4 5" key="1">
    <citation type="journal article" date="2015" name="Microbes Environ.">
        <title>Distribution and evolution of nitrogen fixation genes in the phylum bacteroidetes.</title>
        <authorList>
            <person name="Inoue J."/>
            <person name="Oshima K."/>
            <person name="Suda W."/>
            <person name="Sakamoto M."/>
            <person name="Iino T."/>
            <person name="Noda S."/>
            <person name="Hongoh Y."/>
            <person name="Hattori M."/>
            <person name="Ohkuma M."/>
        </authorList>
    </citation>
    <scope>NUCLEOTIDE SEQUENCE [LARGE SCALE GENOMIC DNA]</scope>
    <source>
        <strain evidence="4 5">JCM 15093</strain>
    </source>
</reference>
<evidence type="ECO:0000313" key="5">
    <source>
        <dbReference type="Proteomes" id="UP000027601"/>
    </source>
</evidence>